<evidence type="ECO:0000313" key="2">
    <source>
        <dbReference type="EMBL" id="OGF19516.1"/>
    </source>
</evidence>
<dbReference type="AlphaFoldDB" id="A0A1F5RYM9"/>
<comment type="caution">
    <text evidence="2">The sequence shown here is derived from an EMBL/GenBank/DDBJ whole genome shotgun (WGS) entry which is preliminary data.</text>
</comment>
<organism evidence="2 3">
    <name type="scientific">Candidatus Falkowbacteria bacterium RIFCSPLOWO2_02_FULL_45_15</name>
    <dbReference type="NCBI Taxonomy" id="1797988"/>
    <lineage>
        <taxon>Bacteria</taxon>
        <taxon>Candidatus Falkowiibacteriota</taxon>
    </lineage>
</organism>
<keyword evidence="1" id="KW-0812">Transmembrane</keyword>
<dbReference type="Proteomes" id="UP000177878">
    <property type="component" value="Unassembled WGS sequence"/>
</dbReference>
<dbReference type="STRING" id="1797988.A3I35_02885"/>
<feature type="transmembrane region" description="Helical" evidence="1">
    <location>
        <begin position="12"/>
        <end position="32"/>
    </location>
</feature>
<name>A0A1F5RYM9_9BACT</name>
<keyword evidence="1" id="KW-0472">Membrane</keyword>
<evidence type="ECO:0000313" key="3">
    <source>
        <dbReference type="Proteomes" id="UP000177878"/>
    </source>
</evidence>
<feature type="transmembrane region" description="Helical" evidence="1">
    <location>
        <begin position="108"/>
        <end position="130"/>
    </location>
</feature>
<accession>A0A1F5RYM9</accession>
<feature type="transmembrane region" description="Helical" evidence="1">
    <location>
        <begin position="139"/>
        <end position="157"/>
    </location>
</feature>
<reference evidence="2 3" key="1">
    <citation type="journal article" date="2016" name="Nat. Commun.">
        <title>Thousands of microbial genomes shed light on interconnected biogeochemical processes in an aquifer system.</title>
        <authorList>
            <person name="Anantharaman K."/>
            <person name="Brown C.T."/>
            <person name="Hug L.A."/>
            <person name="Sharon I."/>
            <person name="Castelle C.J."/>
            <person name="Probst A.J."/>
            <person name="Thomas B.C."/>
            <person name="Singh A."/>
            <person name="Wilkins M.J."/>
            <person name="Karaoz U."/>
            <person name="Brodie E.L."/>
            <person name="Williams K.H."/>
            <person name="Hubbard S.S."/>
            <person name="Banfield J.F."/>
        </authorList>
    </citation>
    <scope>NUCLEOTIDE SEQUENCE [LARGE SCALE GENOMIC DNA]</scope>
</reference>
<proteinExistence type="predicted"/>
<gene>
    <name evidence="2" type="ORF">A3I35_02885</name>
</gene>
<feature type="transmembrane region" description="Helical" evidence="1">
    <location>
        <begin position="69"/>
        <end position="88"/>
    </location>
</feature>
<sequence>MLTWINEKWSSAIWPLLKLLAAVWILVSILGYFTGIQIGFIIIPFFIAGIWAMQVAVPYFKPITSTPKAVMLFSLVYIVVALTAYTVGKHTLLGAYDDWAVFDRTIFGAIRIFAPYIVLTLGSIFFAVVFPQMKWPKRLVALSMVIVAICLMLHGIVEAYDKWAAVYLEKTAQTIEVDRLNMMKELGLMVRPKSSEVKIYKEDSATLLFEATTNLDPAVRYPYLEKEGERKDGMHTLICVMLPDSNREFTRKSPMGWVRNREVAVEPPHPSEKFKVVFQATYAGTGFDETTGSEHFVPTVRFGEIIQPEDRIRLETSGELRVYWGGYWQTFQDKFETVCPRAYATGTLWIEAANGKIVKLTVEREK</sequence>
<evidence type="ECO:0000256" key="1">
    <source>
        <dbReference type="SAM" id="Phobius"/>
    </source>
</evidence>
<protein>
    <submittedName>
        <fullName evidence="2">Uncharacterized protein</fullName>
    </submittedName>
</protein>
<keyword evidence="1" id="KW-1133">Transmembrane helix</keyword>
<dbReference type="EMBL" id="MFFV01000028">
    <property type="protein sequence ID" value="OGF19516.1"/>
    <property type="molecule type" value="Genomic_DNA"/>
</dbReference>
<feature type="transmembrane region" description="Helical" evidence="1">
    <location>
        <begin position="38"/>
        <end position="57"/>
    </location>
</feature>